<dbReference type="PANTHER" id="PTHR36558">
    <property type="entry name" value="GLR1098 PROTEIN"/>
    <property type="match status" value="1"/>
</dbReference>
<evidence type="ECO:0000313" key="2">
    <source>
        <dbReference type="EMBL" id="QNN40488.1"/>
    </source>
</evidence>
<sequence>MSKKTVPYPVLDEIDEPVRQFNELDASLTYSYANYLNWLFPERVELIAGRIFKMSPAPSSFHQLITGKIYRRLGNFLEKQLCKVFISPFDVRFPKKSKADKSIFTVLQPDIFVLCDRNKIDARGCVGAPDLIVEVLSPGNTKMELLYKYRVYEEFGVKEYWVVSQSNQNILIYTLNDIGKFQPSKIFTLSEKITSSVLPGFELALDDVFEDM</sequence>
<evidence type="ECO:0000259" key="1">
    <source>
        <dbReference type="Pfam" id="PF05685"/>
    </source>
</evidence>
<gene>
    <name evidence="2" type="ORF">H9L23_15185</name>
</gene>
<dbReference type="CDD" id="cd06260">
    <property type="entry name" value="DUF820-like"/>
    <property type="match status" value="1"/>
</dbReference>
<name>A0A7G9QAW3_9SPHI</name>
<keyword evidence="2" id="KW-0255">Endonuclease</keyword>
<dbReference type="InterPro" id="IPR011335">
    <property type="entry name" value="Restrct_endonuc-II-like"/>
</dbReference>
<dbReference type="RefSeq" id="WP_187591210.1">
    <property type="nucleotide sequence ID" value="NZ_CP060723.1"/>
</dbReference>
<keyword evidence="2" id="KW-0540">Nuclease</keyword>
<keyword evidence="3" id="KW-1185">Reference proteome</keyword>
<dbReference type="KEGG" id="proe:H9L23_15185"/>
<feature type="domain" description="Putative restriction endonuclease" evidence="1">
    <location>
        <begin position="41"/>
        <end position="205"/>
    </location>
</feature>
<dbReference type="Gene3D" id="3.90.1570.10">
    <property type="entry name" value="tt1808, chain A"/>
    <property type="match status" value="1"/>
</dbReference>
<dbReference type="SUPFAM" id="SSF52980">
    <property type="entry name" value="Restriction endonuclease-like"/>
    <property type="match status" value="1"/>
</dbReference>
<organism evidence="2 3">
    <name type="scientific">Pedobacter roseus</name>
    <dbReference type="NCBI Taxonomy" id="336820"/>
    <lineage>
        <taxon>Bacteria</taxon>
        <taxon>Pseudomonadati</taxon>
        <taxon>Bacteroidota</taxon>
        <taxon>Sphingobacteriia</taxon>
        <taxon>Sphingobacteriales</taxon>
        <taxon>Sphingobacteriaceae</taxon>
        <taxon>Pedobacter</taxon>
    </lineage>
</organism>
<protein>
    <submittedName>
        <fullName evidence="2">Uma2 family endonuclease</fullName>
    </submittedName>
</protein>
<proteinExistence type="predicted"/>
<dbReference type="Pfam" id="PF05685">
    <property type="entry name" value="Uma2"/>
    <property type="match status" value="1"/>
</dbReference>
<dbReference type="InterPro" id="IPR008538">
    <property type="entry name" value="Uma2"/>
</dbReference>
<dbReference type="EMBL" id="CP060723">
    <property type="protein sequence ID" value="QNN40488.1"/>
    <property type="molecule type" value="Genomic_DNA"/>
</dbReference>
<dbReference type="InterPro" id="IPR012296">
    <property type="entry name" value="Nuclease_put_TT1808"/>
</dbReference>
<accession>A0A7G9QAW3</accession>
<dbReference type="Proteomes" id="UP000515806">
    <property type="component" value="Chromosome"/>
</dbReference>
<evidence type="ECO:0000313" key="3">
    <source>
        <dbReference type="Proteomes" id="UP000515806"/>
    </source>
</evidence>
<dbReference type="GO" id="GO:0004519">
    <property type="term" value="F:endonuclease activity"/>
    <property type="evidence" value="ECO:0007669"/>
    <property type="project" value="UniProtKB-KW"/>
</dbReference>
<reference evidence="2 3" key="1">
    <citation type="submission" date="2020-08" db="EMBL/GenBank/DDBJ databases">
        <title>Genome sequence of Pedobacter roseus KACC 11594T.</title>
        <authorList>
            <person name="Hyun D.-W."/>
            <person name="Bae J.-W."/>
        </authorList>
    </citation>
    <scope>NUCLEOTIDE SEQUENCE [LARGE SCALE GENOMIC DNA]</scope>
    <source>
        <strain evidence="2 3">KACC 11594</strain>
    </source>
</reference>
<dbReference type="AlphaFoldDB" id="A0A7G9QAW3"/>
<keyword evidence="2" id="KW-0378">Hydrolase</keyword>
<dbReference type="PANTHER" id="PTHR36558:SF1">
    <property type="entry name" value="RESTRICTION ENDONUCLEASE DOMAIN-CONTAINING PROTEIN-RELATED"/>
    <property type="match status" value="1"/>
</dbReference>